<dbReference type="GO" id="GO:0030246">
    <property type="term" value="F:carbohydrate binding"/>
    <property type="evidence" value="ECO:0007669"/>
    <property type="project" value="UniProtKB-KW"/>
</dbReference>
<protein>
    <submittedName>
        <fullName evidence="2">Putative lectin/glucanase superfamily protein</fullName>
    </submittedName>
</protein>
<feature type="compositionally biased region" description="Polar residues" evidence="1">
    <location>
        <begin position="164"/>
        <end position="175"/>
    </location>
</feature>
<dbReference type="EMBL" id="MT142758">
    <property type="protein sequence ID" value="QJA88163.1"/>
    <property type="molecule type" value="Genomic_DNA"/>
</dbReference>
<dbReference type="SUPFAM" id="SSF49899">
    <property type="entry name" value="Concanavalin A-like lectins/glucanases"/>
    <property type="match status" value="1"/>
</dbReference>
<reference evidence="2" key="1">
    <citation type="submission" date="2020-03" db="EMBL/GenBank/DDBJ databases">
        <title>The deep terrestrial virosphere.</title>
        <authorList>
            <person name="Holmfeldt K."/>
            <person name="Nilsson E."/>
            <person name="Simone D."/>
            <person name="Lopez-Fernandez M."/>
            <person name="Wu X."/>
            <person name="de Brujin I."/>
            <person name="Lundin D."/>
            <person name="Andersson A."/>
            <person name="Bertilsson S."/>
            <person name="Dopson M."/>
        </authorList>
    </citation>
    <scope>NUCLEOTIDE SEQUENCE</scope>
    <source>
        <strain evidence="2">MM415B02817</strain>
    </source>
</reference>
<accession>A0A6M3L0V1</accession>
<dbReference type="Gene3D" id="2.60.120.200">
    <property type="match status" value="1"/>
</dbReference>
<organism evidence="2">
    <name type="scientific">viral metagenome</name>
    <dbReference type="NCBI Taxonomy" id="1070528"/>
    <lineage>
        <taxon>unclassified sequences</taxon>
        <taxon>metagenomes</taxon>
        <taxon>organismal metagenomes</taxon>
    </lineage>
</organism>
<proteinExistence type="predicted"/>
<sequence length="397" mass="43853">MKKYLLPLILILILSFALAGDCVDWLPGWDLRIKLTVQDADIDTANLTWFPVTVHLTGAQAEEIFTELDADADYMKVAFTKADGTTELYAENEIFNQAGSLATYHVSRDGWVIAYDANTDFYMYYDNDHTDNTTYIGTINTTPGAAVWDGDFIFVSHQKDATTSTVLDSTSNNNDGTKKGANEPVSIAGQVSTAQDYDGTDDMIDHAATSGLDAATLLTVEAYINPDANTTYAGVVQRGSTAFVNGVFRLEQGLYAENNSSFTVQEVVSHTSKIAFNDVVVLNNGTWYYVYGLATATQVRCGVDLVEDTPVEYDGLDPLVTGSTHYYDKLYIGDYYYDTTPTHYYFNGQIDEVRVSDVARANEWLKATYNSLEDSLLTYGSEEEAPTDNAIMFGMNF</sequence>
<feature type="region of interest" description="Disordered" evidence="1">
    <location>
        <begin position="164"/>
        <end position="185"/>
    </location>
</feature>
<evidence type="ECO:0000256" key="1">
    <source>
        <dbReference type="SAM" id="MobiDB-lite"/>
    </source>
</evidence>
<keyword evidence="2" id="KW-0430">Lectin</keyword>
<gene>
    <name evidence="2" type="ORF">MM415B02817_0010</name>
</gene>
<name>A0A6M3L0V1_9ZZZZ</name>
<dbReference type="Pfam" id="PF13385">
    <property type="entry name" value="Laminin_G_3"/>
    <property type="match status" value="1"/>
</dbReference>
<dbReference type="AlphaFoldDB" id="A0A6M3L0V1"/>
<dbReference type="InterPro" id="IPR013320">
    <property type="entry name" value="ConA-like_dom_sf"/>
</dbReference>
<evidence type="ECO:0000313" key="2">
    <source>
        <dbReference type="EMBL" id="QJA88163.1"/>
    </source>
</evidence>